<dbReference type="InterPro" id="IPR048254">
    <property type="entry name" value="CDP_ALCOHOL_P_TRANSF_CS"/>
</dbReference>
<keyword evidence="3" id="KW-1185">Reference proteome</keyword>
<protein>
    <submittedName>
        <fullName evidence="2">Uncharacterized protein</fullName>
    </submittedName>
</protein>
<reference evidence="2 3" key="1">
    <citation type="submission" date="2018-01" db="EMBL/GenBank/DDBJ databases">
        <title>Complete genome sequence of Bacteriovorax stolpii DSM12778.</title>
        <authorList>
            <person name="Tang B."/>
            <person name="Chang J."/>
        </authorList>
    </citation>
    <scope>NUCLEOTIDE SEQUENCE [LARGE SCALE GENOMIC DNA]</scope>
    <source>
        <strain evidence="2 3">DSM 12778</strain>
    </source>
</reference>
<dbReference type="PROSITE" id="PS00379">
    <property type="entry name" value="CDP_ALCOHOL_P_TRANSF"/>
    <property type="match status" value="1"/>
</dbReference>
<proteinExistence type="inferred from homology"/>
<sequence>MTWLAEYRSSLKNVHAEEFLDVYFFRPIAFVIVKLLYPLPLTPNNYSFASFVSGFTAAWFFYKAEFQWGAFFFFLFAVLDCCDGMQARMKKNGSEFGRFIDGLVDYTSNIACYIGLGFGVAKAMPMMGSIPTVYLVIAAGLSKALHSIIYDHYLMEYLSYDRGDGGFVQREVEELRQKLAVAKANPKESKIRLFMLTTYLGFSTLQAGNEGRSLKFECKNYIEKNYRAIQLWGLIGPAWHIAFLIFALLFDRPEWLFGYAIIFGNTWLVIMLIYQQKIYHRLESAQA</sequence>
<dbReference type="EMBL" id="CP025704">
    <property type="protein sequence ID" value="AUN99591.1"/>
    <property type="molecule type" value="Genomic_DNA"/>
</dbReference>
<comment type="similarity">
    <text evidence="1">Belongs to the CDP-alcohol phosphatidyltransferase class-I family.</text>
</comment>
<dbReference type="GO" id="GO:0016780">
    <property type="term" value="F:phosphotransferase activity, for other substituted phosphate groups"/>
    <property type="evidence" value="ECO:0007669"/>
    <property type="project" value="InterPro"/>
</dbReference>
<evidence type="ECO:0000313" key="2">
    <source>
        <dbReference type="EMBL" id="AUN99591.1"/>
    </source>
</evidence>
<dbReference type="OrthoDB" id="7390033at2"/>
<evidence type="ECO:0000256" key="1">
    <source>
        <dbReference type="RuleBase" id="RU003750"/>
    </source>
</evidence>
<dbReference type="Pfam" id="PF01066">
    <property type="entry name" value="CDP-OH_P_transf"/>
    <property type="match status" value="1"/>
</dbReference>
<dbReference type="AlphaFoldDB" id="A0A2K9NVP8"/>
<evidence type="ECO:0000313" key="3">
    <source>
        <dbReference type="Proteomes" id="UP000235584"/>
    </source>
</evidence>
<dbReference type="GO" id="GO:0008654">
    <property type="term" value="P:phospholipid biosynthetic process"/>
    <property type="evidence" value="ECO:0007669"/>
    <property type="project" value="InterPro"/>
</dbReference>
<dbReference type="Gene3D" id="1.20.120.1760">
    <property type="match status" value="1"/>
</dbReference>
<organism evidence="2 3">
    <name type="scientific">Bacteriovorax stolpii</name>
    <name type="common">Bdellovibrio stolpii</name>
    <dbReference type="NCBI Taxonomy" id="960"/>
    <lineage>
        <taxon>Bacteria</taxon>
        <taxon>Pseudomonadati</taxon>
        <taxon>Bdellovibrionota</taxon>
        <taxon>Bacteriovoracia</taxon>
        <taxon>Bacteriovoracales</taxon>
        <taxon>Bacteriovoracaceae</taxon>
        <taxon>Bacteriovorax</taxon>
    </lineage>
</organism>
<dbReference type="GO" id="GO:0016020">
    <property type="term" value="C:membrane"/>
    <property type="evidence" value="ECO:0007669"/>
    <property type="project" value="InterPro"/>
</dbReference>
<name>A0A2K9NVP8_BACTC</name>
<dbReference type="InterPro" id="IPR000462">
    <property type="entry name" value="CDP-OH_P_trans"/>
</dbReference>
<dbReference type="RefSeq" id="WP_102244882.1">
    <property type="nucleotide sequence ID" value="NZ_CP025704.1"/>
</dbReference>
<gene>
    <name evidence="2" type="ORF">C0V70_16050</name>
</gene>
<dbReference type="InterPro" id="IPR043130">
    <property type="entry name" value="CDP-OH_PTrfase_TM_dom"/>
</dbReference>
<dbReference type="KEGG" id="bsto:C0V70_16050"/>
<keyword evidence="1" id="KW-0808">Transferase</keyword>
<accession>A0A2K9NVP8</accession>
<dbReference type="Proteomes" id="UP000235584">
    <property type="component" value="Chromosome"/>
</dbReference>